<sequence>MRDKLKDREYFDGYIDYQNQRIDKFEGLLEQLINEKGTEFKGVRTGKLSLVNFYLDKMNALYSLGAPVKEIKQLFPKVIQYFTDIWNKEGSYSNLLKIMSLAILFNISKGQLKGLLDLIKKEQLNDKLIDFLVQYIDSDWENNGSEYLFSNPYGYVQNIIEAENQNTALELLKVYLEKEWYKGHNDTGWYESHKGNKDIYSGYWSYESGAVAKILRLDDTQLREVPYYPYDLVHFEE</sequence>
<feature type="domain" description="PoNi N-terminal" evidence="1">
    <location>
        <begin position="2"/>
        <end position="115"/>
    </location>
</feature>
<evidence type="ECO:0000313" key="4">
    <source>
        <dbReference type="Proteomes" id="UP000196594"/>
    </source>
</evidence>
<accession>A0ABX3ZJ63</accession>
<dbReference type="EMBL" id="NHNT01000002">
    <property type="protein sequence ID" value="OUZ39743.1"/>
    <property type="molecule type" value="Genomic_DNA"/>
</dbReference>
<dbReference type="InterPro" id="IPR015024">
    <property type="entry name" value="PoNi_N"/>
</dbReference>
<reference evidence="3 4" key="1">
    <citation type="journal article" date="2017" name="Int. J. Syst. Evol. Microbiol.">
        <title>Solibacillus kalamii sp. nov., isolated from a high-efficiency particulate arrestance filter system used in the International Space Station.</title>
        <authorList>
            <person name="Checinska Sielaff A."/>
            <person name="Kumar R.M."/>
            <person name="Pal D."/>
            <person name="Mayilraj S."/>
            <person name="Venkateswaran K."/>
        </authorList>
    </citation>
    <scope>NUCLEOTIDE SEQUENCE [LARGE SCALE GENOMIC DNA]</scope>
    <source>
        <strain evidence="3 4">ISSFR-015</strain>
    </source>
</reference>
<evidence type="ECO:0000313" key="3">
    <source>
        <dbReference type="EMBL" id="OUZ39743.1"/>
    </source>
</evidence>
<evidence type="ECO:0008006" key="5">
    <source>
        <dbReference type="Google" id="ProtNLM"/>
    </source>
</evidence>
<keyword evidence="4" id="KW-1185">Reference proteome</keyword>
<organism evidence="3 4">
    <name type="scientific">Solibacillus kalamii</name>
    <dbReference type="NCBI Taxonomy" id="1748298"/>
    <lineage>
        <taxon>Bacteria</taxon>
        <taxon>Bacillati</taxon>
        <taxon>Bacillota</taxon>
        <taxon>Bacilli</taxon>
        <taxon>Bacillales</taxon>
        <taxon>Caryophanaceae</taxon>
        <taxon>Solibacillus</taxon>
    </lineage>
</organism>
<gene>
    <name evidence="3" type="ORF">CBM15_04325</name>
</gene>
<dbReference type="Pfam" id="PF08929">
    <property type="entry name" value="PoNi_C"/>
    <property type="match status" value="1"/>
</dbReference>
<name>A0ABX3ZJ63_9BACL</name>
<dbReference type="InterPro" id="IPR015025">
    <property type="entry name" value="PoNi_C"/>
</dbReference>
<dbReference type="Pfam" id="PF08928">
    <property type="entry name" value="PoNi_N"/>
    <property type="match status" value="1"/>
</dbReference>
<dbReference type="SUPFAM" id="SSF140731">
    <property type="entry name" value="PA2201 C-terminal domain-like"/>
    <property type="match status" value="1"/>
</dbReference>
<evidence type="ECO:0000259" key="1">
    <source>
        <dbReference type="Pfam" id="PF08928"/>
    </source>
</evidence>
<comment type="caution">
    <text evidence="3">The sequence shown here is derived from an EMBL/GenBank/DDBJ whole genome shotgun (WGS) entry which is preliminary data.</text>
</comment>
<dbReference type="Gene3D" id="1.10.3920.10">
    <property type="entry name" value="PA2201 C-terminal domain-like"/>
    <property type="match status" value="1"/>
</dbReference>
<proteinExistence type="predicted"/>
<evidence type="ECO:0000259" key="2">
    <source>
        <dbReference type="Pfam" id="PF08929"/>
    </source>
</evidence>
<dbReference type="Proteomes" id="UP000196594">
    <property type="component" value="Unassembled WGS sequence"/>
</dbReference>
<protein>
    <recommendedName>
        <fullName evidence="5">DUF1911 domain-containing protein</fullName>
    </recommendedName>
</protein>
<dbReference type="RefSeq" id="WP_087615862.1">
    <property type="nucleotide sequence ID" value="NZ_JAFBEY010000001.1"/>
</dbReference>
<dbReference type="InterPro" id="IPR028983">
    <property type="entry name" value="PA2201-like_C"/>
</dbReference>
<feature type="domain" description="PoNi C-terminal" evidence="2">
    <location>
        <begin position="125"/>
        <end position="232"/>
    </location>
</feature>